<evidence type="ECO:0000313" key="3">
    <source>
        <dbReference type="EMBL" id="BAM47314.1"/>
    </source>
</evidence>
<dbReference type="KEGG" id="axl:AXY_11820"/>
<dbReference type="eggNOG" id="COG0750">
    <property type="taxonomic scope" value="Bacteria"/>
</dbReference>
<dbReference type="STRING" id="698758.AXY_11820"/>
<keyword evidence="3" id="KW-0378">Hydrolase</keyword>
<name>K0IY14_AMPXN</name>
<dbReference type="SUPFAM" id="SSF50156">
    <property type="entry name" value="PDZ domain-like"/>
    <property type="match status" value="1"/>
</dbReference>
<organism evidence="3 4">
    <name type="scientific">Amphibacillus xylanus (strain ATCC 51415 / DSM 6626 / JCM 7361 / LMG 17667 / NBRC 15112 / Ep01)</name>
    <dbReference type="NCBI Taxonomy" id="698758"/>
    <lineage>
        <taxon>Bacteria</taxon>
        <taxon>Bacillati</taxon>
        <taxon>Bacillota</taxon>
        <taxon>Bacilli</taxon>
        <taxon>Bacillales</taxon>
        <taxon>Bacillaceae</taxon>
        <taxon>Amphibacillus</taxon>
    </lineage>
</organism>
<dbReference type="Pfam" id="PF05580">
    <property type="entry name" value="Peptidase_S55"/>
    <property type="match status" value="1"/>
</dbReference>
<dbReference type="OrthoDB" id="9765242at2"/>
<dbReference type="GO" id="GO:0008236">
    <property type="term" value="F:serine-type peptidase activity"/>
    <property type="evidence" value="ECO:0007669"/>
    <property type="project" value="UniProtKB-KW"/>
</dbReference>
<dbReference type="Gene3D" id="2.30.42.10">
    <property type="match status" value="1"/>
</dbReference>
<keyword evidence="4" id="KW-1185">Reference proteome</keyword>
<dbReference type="InterPro" id="IPR014219">
    <property type="entry name" value="SpoIVB"/>
</dbReference>
<dbReference type="RefSeq" id="WP_015009919.1">
    <property type="nucleotide sequence ID" value="NC_018704.1"/>
</dbReference>
<dbReference type="Proteomes" id="UP000006294">
    <property type="component" value="Chromosome"/>
</dbReference>
<dbReference type="EC" id="3.4.21.116" evidence="3"/>
<evidence type="ECO:0000259" key="2">
    <source>
        <dbReference type="PROSITE" id="PS51494"/>
    </source>
</evidence>
<evidence type="ECO:0000256" key="1">
    <source>
        <dbReference type="ARBA" id="ARBA00022825"/>
    </source>
</evidence>
<proteinExistence type="predicted"/>
<sequence>MNRQIFKNLCGIALIIALLILPFIPPVKEYLAIPTQINLYTNQPETIEISTSNPSFSIIDQQDQQIIKIEDNYLTPLEKGKTELQYQYNDFPLKKINVNVDHQYQVIPGGQSIGVSLETLGVLVVGYHYIGDEADNQSPGREIGIKIGDNILEMNQHSIQSIEDIGPIVAEAGQNNESIQIKYQRDHKVFEDELIPVYDEKTDSYKIGLYIRDSAAGIGTMTFLDPQTNMYGALGHVIADIDTKEPIEIKSGTIVKSKITSIQKGNSGLPGEKRATFNKNENLLGNITKNSSFGVFGELDIDLSKEDLTEPIPIAYSHEVVEGPAQILTVIDDEKVEAFDIEIISTIEQKNPATKGMVIKVTDERLLEKTGGIVQGMSGSPIIQNNKLIGAVTHVFVNDPTSGYGIHIEWMLDEAEINYKGAFAKVS</sequence>
<dbReference type="PATRIC" id="fig|698758.3.peg.1180"/>
<dbReference type="PROSITE" id="PS51494">
    <property type="entry name" value="SPOIVB"/>
    <property type="match status" value="1"/>
</dbReference>
<reference evidence="3 4" key="1">
    <citation type="submission" date="2011-01" db="EMBL/GenBank/DDBJ databases">
        <title>Whole genome sequence of Amphibacillus xylinus NBRC 15112.</title>
        <authorList>
            <person name="Nakazawa H."/>
            <person name="Katano Y."/>
            <person name="Nakamura S."/>
            <person name="Sasagawa M."/>
            <person name="Fukada J."/>
            <person name="Arai T."/>
            <person name="Sasakura N."/>
            <person name="Mochizuki D."/>
            <person name="Hosoyama A."/>
            <person name="Harada K."/>
            <person name="Horikawa H."/>
            <person name="Kato Y."/>
            <person name="Harada T."/>
            <person name="Sasaki K."/>
            <person name="Sekiguchi M."/>
            <person name="Hodoyama M."/>
            <person name="Nishiko R."/>
            <person name="Narita H."/>
            <person name="Hanamaki A."/>
            <person name="Hata C."/>
            <person name="Konno Y."/>
            <person name="Niimura Y."/>
            <person name="Yamazaki S."/>
            <person name="Fujita N."/>
        </authorList>
    </citation>
    <scope>NUCLEOTIDE SEQUENCE [LARGE SCALE GENOMIC DNA]</scope>
    <source>
        <strain evidence="4">ATCC 51415 / DSM 6626 / JCM 7361 / LMG 17667 / NBRC 15112 / Ep01</strain>
    </source>
</reference>
<dbReference type="InterPro" id="IPR008763">
    <property type="entry name" value="Peptidase_S55"/>
</dbReference>
<keyword evidence="1" id="KW-0720">Serine protease</keyword>
<dbReference type="EMBL" id="AP012050">
    <property type="protein sequence ID" value="BAM47314.1"/>
    <property type="molecule type" value="Genomic_DNA"/>
</dbReference>
<dbReference type="InterPro" id="IPR036034">
    <property type="entry name" value="PDZ_sf"/>
</dbReference>
<dbReference type="InterPro" id="IPR009003">
    <property type="entry name" value="Peptidase_S1_PA"/>
</dbReference>
<protein>
    <submittedName>
        <fullName evidence="3">SpoIVB peptidase</fullName>
        <ecNumber evidence="3">3.4.21.116</ecNumber>
    </submittedName>
</protein>
<dbReference type="AlphaFoldDB" id="K0IY14"/>
<dbReference type="NCBIfam" id="TIGR02860">
    <property type="entry name" value="spore_IV_B"/>
    <property type="match status" value="1"/>
</dbReference>
<feature type="domain" description="Peptidase S55" evidence="2">
    <location>
        <begin position="188"/>
        <end position="427"/>
    </location>
</feature>
<dbReference type="SUPFAM" id="SSF50494">
    <property type="entry name" value="Trypsin-like serine proteases"/>
    <property type="match status" value="1"/>
</dbReference>
<keyword evidence="1" id="KW-0645">Protease</keyword>
<evidence type="ECO:0000313" key="4">
    <source>
        <dbReference type="Proteomes" id="UP000006294"/>
    </source>
</evidence>
<dbReference type="HOGENOM" id="CLU_035713_0_0_9"/>
<gene>
    <name evidence="3" type="primary">spoIVB</name>
    <name evidence="3" type="ordered locus">AXY_11820</name>
</gene>
<accession>K0IY14</accession>